<evidence type="ECO:0000256" key="2">
    <source>
        <dbReference type="ARBA" id="ARBA00004873"/>
    </source>
</evidence>
<dbReference type="SUPFAM" id="SSF56322">
    <property type="entry name" value="ADC synthase"/>
    <property type="match status" value="1"/>
</dbReference>
<evidence type="ECO:0000313" key="19">
    <source>
        <dbReference type="EMBL" id="TYS52272.1"/>
    </source>
</evidence>
<evidence type="ECO:0000256" key="8">
    <source>
        <dbReference type="ARBA" id="ARBA00022723"/>
    </source>
</evidence>
<dbReference type="PRINTS" id="PR00095">
    <property type="entry name" value="ANTSNTHASEI"/>
</dbReference>
<evidence type="ECO:0000256" key="16">
    <source>
        <dbReference type="SAM" id="MobiDB-lite"/>
    </source>
</evidence>
<evidence type="ECO:0000259" key="17">
    <source>
        <dbReference type="Pfam" id="PF00425"/>
    </source>
</evidence>
<feature type="domain" description="Chorismate-utilising enzyme C-terminal" evidence="17">
    <location>
        <begin position="201"/>
        <end position="454"/>
    </location>
</feature>
<comment type="pathway">
    <text evidence="2 15">Amino-acid biosynthesis; L-tryptophan biosynthesis; L-tryptophan from chorismate: step 1/5.</text>
</comment>
<feature type="compositionally biased region" description="Basic and acidic residues" evidence="16">
    <location>
        <begin position="290"/>
        <end position="299"/>
    </location>
</feature>
<comment type="caution">
    <text evidence="19">The sequence shown here is derived from an EMBL/GenBank/DDBJ whole genome shotgun (WGS) entry which is preliminary data.</text>
</comment>
<dbReference type="InterPro" id="IPR005256">
    <property type="entry name" value="Anth_synth_I_PabB"/>
</dbReference>
<dbReference type="Gene3D" id="3.60.120.10">
    <property type="entry name" value="Anthranilate synthase"/>
    <property type="match status" value="1"/>
</dbReference>
<organism evidence="19 20">
    <name type="scientific">Bacillus infantis</name>
    <dbReference type="NCBI Taxonomy" id="324767"/>
    <lineage>
        <taxon>Bacteria</taxon>
        <taxon>Bacillati</taxon>
        <taxon>Bacillota</taxon>
        <taxon>Bacilli</taxon>
        <taxon>Bacillales</taxon>
        <taxon>Bacillaceae</taxon>
        <taxon>Bacillus</taxon>
    </lineage>
</organism>
<dbReference type="PANTHER" id="PTHR11236:SF48">
    <property type="entry name" value="ISOCHORISMATE SYNTHASE MENF"/>
    <property type="match status" value="1"/>
</dbReference>
<evidence type="ECO:0000259" key="18">
    <source>
        <dbReference type="Pfam" id="PF04715"/>
    </source>
</evidence>
<evidence type="ECO:0000256" key="3">
    <source>
        <dbReference type="ARBA" id="ARBA00009562"/>
    </source>
</evidence>
<reference evidence="19 20" key="1">
    <citation type="submission" date="2019-08" db="EMBL/GenBank/DDBJ databases">
        <title>Bacillus genomes from the desert of Cuatro Cienegas, Coahuila.</title>
        <authorList>
            <person name="Olmedo-Alvarez G."/>
        </authorList>
    </citation>
    <scope>NUCLEOTIDE SEQUENCE [LARGE SCALE GENOMIC DNA]</scope>
    <source>
        <strain evidence="19 20">CH446_14T</strain>
    </source>
</reference>
<proteinExistence type="inferred from homology"/>
<sequence length="467" mass="51746">MSRAEAVSGMIIEELEGDILTPISIYQRISGEKKFLLESSLKHERSGRYSFIGADPVFELKGNGGKSILIKGGEETELAEPALEMVKKLLPEKPMQAPFPLTGGAVGYVGYDSIRQYEDIGSIPEDELGVPDVHLMFFEIMAVYDHAEQKVYLIGTPLSPDTTEESLRLRIAGRRKEIEEGSAVPSDSGIKISRYSASETKASFVEKVKKAKEYIIQGDIFQVVLSQRMQADIEGDPFSFYRRLRIQNPSPYMYFLNFGDYAVAGASPESLIKADADKVTTNPIAGTRPRGRDEEEDKRLSADLLSDEKELAEHRMLLDLGRNDLGRVCEFGSVKIEKYMQAEKFRHVIHLVSEVSGKLKPGYSPADSLAACLPAGTVSGAPKIRAMEIINELEEYKRGVYSGAIGYFSAGGSMDFALAIRTMLIKGNKAYIQAGAGIVHDSVPEKEYEETIHKLRAFLEDQDDFIN</sequence>
<evidence type="ECO:0000256" key="9">
    <source>
        <dbReference type="ARBA" id="ARBA00022822"/>
    </source>
</evidence>
<dbReference type="UniPathway" id="UPA00035">
    <property type="reaction ID" value="UER00040"/>
</dbReference>
<name>A0A5D4RRX0_9BACI</name>
<comment type="function">
    <text evidence="13 15">Part of a heterotetrameric complex that catalyzes the two-step biosynthesis of anthranilate, an intermediate in the biosynthesis of L-tryptophan. In the first step, the glutamine-binding beta subunit (TrpG) of anthranilate synthase (AS) provides the glutamine amidotransferase activity which generates ammonia as a substrate that, along with chorismate, is used in the second step, catalyzed by the large alpha subunit of AS (TrpE) to produce anthranilate. In the absence of TrpG, TrpE can synthesize anthranilate directly from chorismate and high concentrations of ammonia.</text>
</comment>
<dbReference type="GO" id="GO:0046872">
    <property type="term" value="F:metal ion binding"/>
    <property type="evidence" value="ECO:0007669"/>
    <property type="project" value="UniProtKB-KW"/>
</dbReference>
<evidence type="ECO:0000256" key="10">
    <source>
        <dbReference type="ARBA" id="ARBA00022842"/>
    </source>
</evidence>
<evidence type="ECO:0000256" key="13">
    <source>
        <dbReference type="ARBA" id="ARBA00025634"/>
    </source>
</evidence>
<evidence type="ECO:0000256" key="6">
    <source>
        <dbReference type="ARBA" id="ARBA00020653"/>
    </source>
</evidence>
<evidence type="ECO:0000256" key="12">
    <source>
        <dbReference type="ARBA" id="ARBA00023239"/>
    </source>
</evidence>
<dbReference type="Pfam" id="PF04715">
    <property type="entry name" value="Anth_synt_I_N"/>
    <property type="match status" value="1"/>
</dbReference>
<comment type="similarity">
    <text evidence="3 15">Belongs to the anthranilate synthase component I family.</text>
</comment>
<dbReference type="InterPro" id="IPR015890">
    <property type="entry name" value="Chorismate_C"/>
</dbReference>
<dbReference type="PANTHER" id="PTHR11236">
    <property type="entry name" value="AMINOBENZOATE/ANTHRANILATE SYNTHASE"/>
    <property type="match status" value="1"/>
</dbReference>
<dbReference type="NCBIfam" id="TIGR00564">
    <property type="entry name" value="trpE_most"/>
    <property type="match status" value="1"/>
</dbReference>
<feature type="domain" description="Anthranilate synthase component I N-terminal" evidence="18">
    <location>
        <begin position="18"/>
        <end position="153"/>
    </location>
</feature>
<dbReference type="InterPro" id="IPR019999">
    <property type="entry name" value="Anth_synth_I-like"/>
</dbReference>
<gene>
    <name evidence="15 19" type="primary">trpE</name>
    <name evidence="19" type="ORF">FZD51_02200</name>
</gene>
<dbReference type="AlphaFoldDB" id="A0A5D4RRX0"/>
<keyword evidence="7 15" id="KW-0028">Amino-acid biosynthesis</keyword>
<evidence type="ECO:0000256" key="15">
    <source>
        <dbReference type="RuleBase" id="RU364045"/>
    </source>
</evidence>
<dbReference type="EMBL" id="VTER01000001">
    <property type="protein sequence ID" value="TYS52272.1"/>
    <property type="molecule type" value="Genomic_DNA"/>
</dbReference>
<comment type="subunit">
    <text evidence="4 15">Heterotetramer consisting of two non-identical subunits: a beta subunit (TrpG) and a large alpha subunit (TrpE).</text>
</comment>
<evidence type="ECO:0000256" key="7">
    <source>
        <dbReference type="ARBA" id="ARBA00022605"/>
    </source>
</evidence>
<keyword evidence="11 15" id="KW-0057">Aromatic amino acid biosynthesis</keyword>
<keyword evidence="12 15" id="KW-0456">Lyase</keyword>
<keyword evidence="9 15" id="KW-0822">Tryptophan biosynthesis</keyword>
<protein>
    <recommendedName>
        <fullName evidence="6 15">Anthranilate synthase component 1</fullName>
        <ecNumber evidence="5 15">4.1.3.27</ecNumber>
    </recommendedName>
</protein>
<evidence type="ECO:0000256" key="11">
    <source>
        <dbReference type="ARBA" id="ARBA00023141"/>
    </source>
</evidence>
<evidence type="ECO:0000256" key="14">
    <source>
        <dbReference type="ARBA" id="ARBA00047683"/>
    </source>
</evidence>
<accession>A0A5D4RRX0</accession>
<feature type="region of interest" description="Disordered" evidence="16">
    <location>
        <begin position="277"/>
        <end position="299"/>
    </location>
</feature>
<dbReference type="Proteomes" id="UP000322139">
    <property type="component" value="Unassembled WGS sequence"/>
</dbReference>
<keyword evidence="8 15" id="KW-0479">Metal-binding</keyword>
<dbReference type="GO" id="GO:0000162">
    <property type="term" value="P:L-tryptophan biosynthetic process"/>
    <property type="evidence" value="ECO:0007669"/>
    <property type="project" value="UniProtKB-UniPathway"/>
</dbReference>
<comment type="catalytic activity">
    <reaction evidence="14 15">
        <text>chorismate + L-glutamine = anthranilate + pyruvate + L-glutamate + H(+)</text>
        <dbReference type="Rhea" id="RHEA:21732"/>
        <dbReference type="ChEBI" id="CHEBI:15361"/>
        <dbReference type="ChEBI" id="CHEBI:15378"/>
        <dbReference type="ChEBI" id="CHEBI:16567"/>
        <dbReference type="ChEBI" id="CHEBI:29748"/>
        <dbReference type="ChEBI" id="CHEBI:29985"/>
        <dbReference type="ChEBI" id="CHEBI:58359"/>
        <dbReference type="EC" id="4.1.3.27"/>
    </reaction>
</comment>
<evidence type="ECO:0000256" key="1">
    <source>
        <dbReference type="ARBA" id="ARBA00001946"/>
    </source>
</evidence>
<dbReference type="RefSeq" id="WP_148973243.1">
    <property type="nucleotide sequence ID" value="NZ_JBNIKU010000005.1"/>
</dbReference>
<dbReference type="InterPro" id="IPR006805">
    <property type="entry name" value="Anth_synth_I_N"/>
</dbReference>
<comment type="cofactor">
    <cofactor evidence="1 15">
        <name>Mg(2+)</name>
        <dbReference type="ChEBI" id="CHEBI:18420"/>
    </cofactor>
</comment>
<dbReference type="GO" id="GO:0004049">
    <property type="term" value="F:anthranilate synthase activity"/>
    <property type="evidence" value="ECO:0007669"/>
    <property type="project" value="UniProtKB-EC"/>
</dbReference>
<evidence type="ECO:0000256" key="5">
    <source>
        <dbReference type="ARBA" id="ARBA00012266"/>
    </source>
</evidence>
<dbReference type="EC" id="4.1.3.27" evidence="5 15"/>
<dbReference type="Pfam" id="PF00425">
    <property type="entry name" value="Chorismate_bind"/>
    <property type="match status" value="1"/>
</dbReference>
<dbReference type="InterPro" id="IPR005801">
    <property type="entry name" value="ADC_synthase"/>
</dbReference>
<evidence type="ECO:0000256" key="4">
    <source>
        <dbReference type="ARBA" id="ARBA00011575"/>
    </source>
</evidence>
<keyword evidence="10 15" id="KW-0460">Magnesium</keyword>
<evidence type="ECO:0000313" key="20">
    <source>
        <dbReference type="Proteomes" id="UP000322139"/>
    </source>
</evidence>